<dbReference type="GO" id="GO:0005737">
    <property type="term" value="C:cytoplasm"/>
    <property type="evidence" value="ECO:0007669"/>
    <property type="project" value="TreeGrafter"/>
</dbReference>
<evidence type="ECO:0000256" key="1">
    <source>
        <dbReference type="ARBA" id="ARBA00006499"/>
    </source>
</evidence>
<evidence type="ECO:0000256" key="2">
    <source>
        <dbReference type="ARBA" id="ARBA00022801"/>
    </source>
</evidence>
<dbReference type="OrthoDB" id="2418081at2759"/>
<evidence type="ECO:0000313" key="4">
    <source>
        <dbReference type="EMBL" id="GHP10812.1"/>
    </source>
</evidence>
<dbReference type="Pfam" id="PF02230">
    <property type="entry name" value="Abhydrolase_2"/>
    <property type="match status" value="1"/>
</dbReference>
<dbReference type="GO" id="GO:0052689">
    <property type="term" value="F:carboxylic ester hydrolase activity"/>
    <property type="evidence" value="ECO:0007669"/>
    <property type="project" value="TreeGrafter"/>
</dbReference>
<proteinExistence type="inferred from homology"/>
<evidence type="ECO:0000313" key="5">
    <source>
        <dbReference type="Proteomes" id="UP000660262"/>
    </source>
</evidence>
<comment type="similarity">
    <text evidence="1">Belongs to the AB hydrolase superfamily. AB hydrolase 2 family.</text>
</comment>
<name>A0A830HUM1_9CHLO</name>
<accession>A0A830HUM1</accession>
<dbReference type="InterPro" id="IPR003140">
    <property type="entry name" value="PLipase/COase/thioEstase"/>
</dbReference>
<feature type="domain" description="Phospholipase/carboxylesterase/thioesterase" evidence="3">
    <location>
        <begin position="24"/>
        <end position="234"/>
    </location>
</feature>
<reference evidence="4" key="1">
    <citation type="submission" date="2020-10" db="EMBL/GenBank/DDBJ databases">
        <title>Unveiling of a novel bifunctional photoreceptor, Dualchrome1, isolated from a cosmopolitan green alga.</title>
        <authorList>
            <person name="Suzuki S."/>
            <person name="Kawachi M."/>
        </authorList>
    </citation>
    <scope>NUCLEOTIDE SEQUENCE</scope>
    <source>
        <strain evidence="4">NIES 2893</strain>
    </source>
</reference>
<comment type="caution">
    <text evidence="4">The sequence shown here is derived from an EMBL/GenBank/DDBJ whole genome shotgun (WGS) entry which is preliminary data.</text>
</comment>
<dbReference type="PANTHER" id="PTHR10655:SF17">
    <property type="entry name" value="LYSOPHOSPHOLIPASE-LIKE PROTEIN 1"/>
    <property type="match status" value="1"/>
</dbReference>
<sequence length="236" mass="24739">MTMSSLLKLTSTIVHRPSSGAASGRPSAAVVWTHGLGDTPHGWAMLTQSFARAMPHAIFVHPAAPNLPVSCNMGAVMPSWMDLLNIPVTPGMEDNGRDLDESVAMMHATVDDIVASENIPADRIVLAGFSQGGALSLVSALKYPKKLAGTVVLSGWCPPKADVNALVAASPTKDGKFFIGHGDADGVVVPSCGEEVVKVLKQNGVAVTSEVYPNMAHSSCGKEEKDVLEFLKEVIP</sequence>
<dbReference type="PANTHER" id="PTHR10655">
    <property type="entry name" value="LYSOPHOSPHOLIPASE-RELATED"/>
    <property type="match status" value="1"/>
</dbReference>
<dbReference type="EMBL" id="BNJQ01000031">
    <property type="protein sequence ID" value="GHP10812.1"/>
    <property type="molecule type" value="Genomic_DNA"/>
</dbReference>
<organism evidence="4 5">
    <name type="scientific">Pycnococcus provasolii</name>
    <dbReference type="NCBI Taxonomy" id="41880"/>
    <lineage>
        <taxon>Eukaryota</taxon>
        <taxon>Viridiplantae</taxon>
        <taxon>Chlorophyta</taxon>
        <taxon>Pseudoscourfieldiophyceae</taxon>
        <taxon>Pseudoscourfieldiales</taxon>
        <taxon>Pycnococcaceae</taxon>
        <taxon>Pycnococcus</taxon>
    </lineage>
</organism>
<dbReference type="Gene3D" id="3.40.50.1820">
    <property type="entry name" value="alpha/beta hydrolase"/>
    <property type="match status" value="1"/>
</dbReference>
<keyword evidence="5" id="KW-1185">Reference proteome</keyword>
<keyword evidence="2" id="KW-0378">Hydrolase</keyword>
<gene>
    <name evidence="4" type="ORF">PPROV_000954300</name>
</gene>
<protein>
    <recommendedName>
        <fullName evidence="3">Phospholipase/carboxylesterase/thioesterase domain-containing protein</fullName>
    </recommendedName>
</protein>
<dbReference type="InterPro" id="IPR029058">
    <property type="entry name" value="AB_hydrolase_fold"/>
</dbReference>
<evidence type="ECO:0000259" key="3">
    <source>
        <dbReference type="Pfam" id="PF02230"/>
    </source>
</evidence>
<dbReference type="AlphaFoldDB" id="A0A830HUM1"/>
<dbReference type="InterPro" id="IPR050565">
    <property type="entry name" value="LYPA1-2/EST-like"/>
</dbReference>
<dbReference type="GO" id="GO:0008474">
    <property type="term" value="F:palmitoyl-(protein) hydrolase activity"/>
    <property type="evidence" value="ECO:0007669"/>
    <property type="project" value="TreeGrafter"/>
</dbReference>
<dbReference type="SUPFAM" id="SSF53474">
    <property type="entry name" value="alpha/beta-Hydrolases"/>
    <property type="match status" value="1"/>
</dbReference>
<dbReference type="Proteomes" id="UP000660262">
    <property type="component" value="Unassembled WGS sequence"/>
</dbReference>